<protein>
    <submittedName>
        <fullName evidence="2">Uncharacterized protein</fullName>
    </submittedName>
</protein>
<gene>
    <name evidence="2" type="ORF">C7J97_05875</name>
</gene>
<feature type="region of interest" description="Disordered" evidence="1">
    <location>
        <begin position="1"/>
        <end position="20"/>
    </location>
</feature>
<organism evidence="2 3">
    <name type="scientific">Faecalibacterium prausnitzii</name>
    <dbReference type="NCBI Taxonomy" id="853"/>
    <lineage>
        <taxon>Bacteria</taxon>
        <taxon>Bacillati</taxon>
        <taxon>Bacillota</taxon>
        <taxon>Clostridia</taxon>
        <taxon>Eubacteriales</taxon>
        <taxon>Oscillospiraceae</taxon>
        <taxon>Faecalibacterium</taxon>
    </lineage>
</organism>
<evidence type="ECO:0000313" key="2">
    <source>
        <dbReference type="EMBL" id="RCH46746.1"/>
    </source>
</evidence>
<dbReference type="Proteomes" id="UP000252378">
    <property type="component" value="Unassembled WGS sequence"/>
</dbReference>
<reference evidence="2 3" key="1">
    <citation type="submission" date="2018-03" db="EMBL/GenBank/DDBJ databases">
        <title>Complete genome sequencing of Faecalibacterium prausnitzii strains isolated from the human gut.</title>
        <authorList>
            <person name="Fitzgerald B.C."/>
            <person name="Shkoporov A.N."/>
            <person name="Ross P.R."/>
            <person name="Hill C."/>
        </authorList>
    </citation>
    <scope>NUCLEOTIDE SEQUENCE [LARGE SCALE GENOMIC DNA]</scope>
    <source>
        <strain evidence="2 3">ATCC 27768</strain>
    </source>
</reference>
<name>A0A367G9K2_9FIRM</name>
<dbReference type="AlphaFoldDB" id="A0A367G9K2"/>
<dbReference type="EMBL" id="PXUP01000007">
    <property type="protein sequence ID" value="RCH46746.1"/>
    <property type="molecule type" value="Genomic_DNA"/>
</dbReference>
<evidence type="ECO:0000313" key="3">
    <source>
        <dbReference type="Proteomes" id="UP000252378"/>
    </source>
</evidence>
<evidence type="ECO:0000256" key="1">
    <source>
        <dbReference type="SAM" id="MobiDB-lite"/>
    </source>
</evidence>
<sequence length="61" mass="6677">MIDIMKQGLEQAHPNKKPSQGAGNFQELKICGHGTVLALTIRIIRLALTIRIIRLASVVIS</sequence>
<dbReference type="RefSeq" id="WP_113992258.1">
    <property type="nucleotide sequence ID" value="NZ_PXUP01000007.1"/>
</dbReference>
<comment type="caution">
    <text evidence="2">The sequence shown here is derived from an EMBL/GenBank/DDBJ whole genome shotgun (WGS) entry which is preliminary data.</text>
</comment>
<accession>A0A367G9K2</accession>
<proteinExistence type="predicted"/>